<dbReference type="InterPro" id="IPR019156">
    <property type="entry name" value="Ataxin-10_domain"/>
</dbReference>
<dbReference type="GeneID" id="125178135"/>
<name>A0A979FKW7_HYAAZ</name>
<dbReference type="Gene3D" id="1.25.10.10">
    <property type="entry name" value="Leucine-rich Repeat Variant"/>
    <property type="match status" value="1"/>
</dbReference>
<dbReference type="InterPro" id="IPR011989">
    <property type="entry name" value="ARM-like"/>
</dbReference>
<dbReference type="KEGG" id="hazt:125178135"/>
<organism evidence="7 8">
    <name type="scientific">Hyalella azteca</name>
    <name type="common">Amphipod</name>
    <dbReference type="NCBI Taxonomy" id="294128"/>
    <lineage>
        <taxon>Eukaryota</taxon>
        <taxon>Metazoa</taxon>
        <taxon>Ecdysozoa</taxon>
        <taxon>Arthropoda</taxon>
        <taxon>Crustacea</taxon>
        <taxon>Multicrustacea</taxon>
        <taxon>Malacostraca</taxon>
        <taxon>Eumalacostraca</taxon>
        <taxon>Peracarida</taxon>
        <taxon>Amphipoda</taxon>
        <taxon>Senticaudata</taxon>
        <taxon>Talitrida</taxon>
        <taxon>Talitroidea</taxon>
        <taxon>Hyalellidae</taxon>
        <taxon>Hyalella</taxon>
    </lineage>
</organism>
<dbReference type="PANTHER" id="PTHR13255">
    <property type="entry name" value="ATAXIN-10"/>
    <property type="match status" value="1"/>
</dbReference>
<evidence type="ECO:0000259" key="6">
    <source>
        <dbReference type="Pfam" id="PF09759"/>
    </source>
</evidence>
<evidence type="ECO:0000256" key="4">
    <source>
        <dbReference type="ARBA" id="ARBA00023306"/>
    </source>
</evidence>
<comment type="function">
    <text evidence="5">May play a role in the regulation of cytokinesis. May play a role in signaling by stimulating protein glycosylation. Induces neuritogenesis by activating the Ras-MAP kinase pathway and is necessary for the survival of cerebellar neurons. Does not appear to play a major role in ciliogenesis.</text>
</comment>
<proteinExistence type="inferred from homology"/>
<evidence type="ECO:0000313" key="7">
    <source>
        <dbReference type="Proteomes" id="UP000694843"/>
    </source>
</evidence>
<evidence type="ECO:0000313" key="8">
    <source>
        <dbReference type="RefSeq" id="XP_047737172.1"/>
    </source>
</evidence>
<dbReference type="PANTHER" id="PTHR13255:SF0">
    <property type="entry name" value="ATAXIN-10"/>
    <property type="match status" value="1"/>
</dbReference>
<dbReference type="AlphaFoldDB" id="A0A979FKW7"/>
<accession>A0A979FKW7</accession>
<dbReference type="GO" id="GO:0051301">
    <property type="term" value="P:cell division"/>
    <property type="evidence" value="ECO:0007669"/>
    <property type="project" value="UniProtKB-KW"/>
</dbReference>
<dbReference type="GO" id="GO:0005829">
    <property type="term" value="C:cytosol"/>
    <property type="evidence" value="ECO:0007669"/>
    <property type="project" value="TreeGrafter"/>
</dbReference>
<dbReference type="RefSeq" id="XP_047737172.1">
    <property type="nucleotide sequence ID" value="XM_047881216.1"/>
</dbReference>
<dbReference type="Pfam" id="PF09759">
    <property type="entry name" value="Atx10homo_assoc"/>
    <property type="match status" value="1"/>
</dbReference>
<evidence type="ECO:0000256" key="3">
    <source>
        <dbReference type="ARBA" id="ARBA00022618"/>
    </source>
</evidence>
<dbReference type="Proteomes" id="UP000694843">
    <property type="component" value="Unplaced"/>
</dbReference>
<keyword evidence="7" id="KW-1185">Reference proteome</keyword>
<evidence type="ECO:0000256" key="1">
    <source>
        <dbReference type="ARBA" id="ARBA00008384"/>
    </source>
</evidence>
<protein>
    <recommendedName>
        <fullName evidence="2">Ataxin-10</fullName>
    </recommendedName>
</protein>
<comment type="similarity">
    <text evidence="1">Belongs to the ataxin-10 family.</text>
</comment>
<reference evidence="8" key="1">
    <citation type="submission" date="2025-08" db="UniProtKB">
        <authorList>
            <consortium name="RefSeq"/>
        </authorList>
    </citation>
    <scope>IDENTIFICATION</scope>
    <source>
        <tissue evidence="8">Whole organism</tissue>
    </source>
</reference>
<keyword evidence="3" id="KW-0132">Cell division</keyword>
<evidence type="ECO:0000256" key="5">
    <source>
        <dbReference type="ARBA" id="ARBA00045173"/>
    </source>
</evidence>
<dbReference type="OrthoDB" id="379794at2759"/>
<sequence length="445" mass="49105">MNMYSSEEAILQNFTSLEACLKQHALSENNISCCCKIILDKIRLSICGMEDQGLQDLVWSSTECVETLKKCMKQVFHLPNASPELLKLNEHEEEVANAFVMCIANLCAGNSNAITKLCNAFTFSSIYDVFLSMPVHVGQKWCAVIFSILLQKSLCQSFLETLPLAQAVAKFCNVYSVETQHACFALFCLEIIFCQFCDLKSFRVIWFEHLNDTQKLLVLSICQNIIVSGTSHKRGAVASVPMIEFLSKTYLDAVGVILSNDAGQIEGSNPLVLRELCAAVLGAAASPLHCKILKSQASLLLITVSFLKALNIATFQPDNEASKEHFTSRWSQLQLVNADAGVGLRCDLVQLLGNLVNEDAQNQDELRAVGGLEEIFCSCRRDEANPLIQEAVIFALGCCLKNNPQNALHLKEQLATRHDGQDSALMERLGLKADQFVQVPTNEAT</sequence>
<feature type="domain" description="Ataxin-10" evidence="6">
    <location>
        <begin position="345"/>
        <end position="433"/>
    </location>
</feature>
<dbReference type="InterPro" id="IPR016024">
    <property type="entry name" value="ARM-type_fold"/>
</dbReference>
<dbReference type="SUPFAM" id="SSF48371">
    <property type="entry name" value="ARM repeat"/>
    <property type="match status" value="1"/>
</dbReference>
<dbReference type="InterPro" id="IPR051374">
    <property type="entry name" value="Ataxin-10/CTR86_families"/>
</dbReference>
<gene>
    <name evidence="8" type="primary">LOC125178135</name>
</gene>
<evidence type="ECO:0000256" key="2">
    <source>
        <dbReference type="ARBA" id="ARBA00018804"/>
    </source>
</evidence>
<keyword evidence="4" id="KW-0131">Cell cycle</keyword>